<evidence type="ECO:0000256" key="1">
    <source>
        <dbReference type="ARBA" id="ARBA00001974"/>
    </source>
</evidence>
<dbReference type="Pfam" id="PF02770">
    <property type="entry name" value="Acyl-CoA_dh_M"/>
    <property type="match status" value="1"/>
</dbReference>
<proteinExistence type="inferred from homology"/>
<dbReference type="InterPro" id="IPR009100">
    <property type="entry name" value="AcylCoA_DH/oxidase_NM_dom_sf"/>
</dbReference>
<dbReference type="Gene3D" id="2.40.110.10">
    <property type="entry name" value="Butyryl-CoA Dehydrogenase, subunit A, domain 2"/>
    <property type="match status" value="1"/>
</dbReference>
<evidence type="ECO:0000259" key="6">
    <source>
        <dbReference type="Pfam" id="PF00441"/>
    </source>
</evidence>
<dbReference type="GO" id="GO:0050660">
    <property type="term" value="F:flavin adenine dinucleotide binding"/>
    <property type="evidence" value="ECO:0007669"/>
    <property type="project" value="InterPro"/>
</dbReference>
<dbReference type="InterPro" id="IPR009075">
    <property type="entry name" value="AcylCo_DH/oxidase_C"/>
</dbReference>
<dbReference type="Gene3D" id="1.20.140.10">
    <property type="entry name" value="Butyryl-CoA Dehydrogenase, subunit A, domain 3"/>
    <property type="match status" value="1"/>
</dbReference>
<dbReference type="EMBL" id="CAEZTQ010000001">
    <property type="protein sequence ID" value="CAB4562542.1"/>
    <property type="molecule type" value="Genomic_DNA"/>
</dbReference>
<dbReference type="SUPFAM" id="SSF56645">
    <property type="entry name" value="Acyl-CoA dehydrogenase NM domain-like"/>
    <property type="match status" value="1"/>
</dbReference>
<dbReference type="InterPro" id="IPR046373">
    <property type="entry name" value="Acyl-CoA_Oxase/DH_mid-dom_sf"/>
</dbReference>
<feature type="domain" description="Acyl-CoA oxidase/dehydrogenase middle" evidence="7">
    <location>
        <begin position="128"/>
        <end position="222"/>
    </location>
</feature>
<dbReference type="GO" id="GO:0005886">
    <property type="term" value="C:plasma membrane"/>
    <property type="evidence" value="ECO:0007669"/>
    <property type="project" value="TreeGrafter"/>
</dbReference>
<evidence type="ECO:0000256" key="3">
    <source>
        <dbReference type="ARBA" id="ARBA00022630"/>
    </source>
</evidence>
<evidence type="ECO:0000256" key="5">
    <source>
        <dbReference type="ARBA" id="ARBA00023002"/>
    </source>
</evidence>
<dbReference type="Pfam" id="PF00441">
    <property type="entry name" value="Acyl-CoA_dh_1"/>
    <property type="match status" value="1"/>
</dbReference>
<dbReference type="AlphaFoldDB" id="A0A6J6DES8"/>
<evidence type="ECO:0000256" key="2">
    <source>
        <dbReference type="ARBA" id="ARBA00009347"/>
    </source>
</evidence>
<dbReference type="InterPro" id="IPR036250">
    <property type="entry name" value="AcylCo_DH-like_C"/>
</dbReference>
<name>A0A6J6DES8_9ZZZZ</name>
<dbReference type="InterPro" id="IPR037069">
    <property type="entry name" value="AcylCoA_DH/ox_N_sf"/>
</dbReference>
<dbReference type="Gene3D" id="1.10.540.10">
    <property type="entry name" value="Acyl-CoA dehydrogenase/oxidase, N-terminal domain"/>
    <property type="match status" value="1"/>
</dbReference>
<dbReference type="FunFam" id="2.40.110.10:FF:000011">
    <property type="entry name" value="Acyl-CoA dehydrogenase FadE34"/>
    <property type="match status" value="1"/>
</dbReference>
<evidence type="ECO:0000313" key="9">
    <source>
        <dbReference type="EMBL" id="CAB4557320.1"/>
    </source>
</evidence>
<gene>
    <name evidence="9" type="ORF">UFOPK1572_00577</name>
    <name evidence="10" type="ORF">UFOPK1704_00016</name>
    <name evidence="11" type="ORF">UFOPK2169_00385</name>
</gene>
<dbReference type="EMBL" id="CAEZWE010000009">
    <property type="protein sequence ID" value="CAB4645102.1"/>
    <property type="molecule type" value="Genomic_DNA"/>
</dbReference>
<reference evidence="10" key="1">
    <citation type="submission" date="2020-05" db="EMBL/GenBank/DDBJ databases">
        <authorList>
            <person name="Chiriac C."/>
            <person name="Salcher M."/>
            <person name="Ghai R."/>
            <person name="Kavagutti S V."/>
        </authorList>
    </citation>
    <scope>NUCLEOTIDE SEQUENCE</scope>
</reference>
<dbReference type="InterPro" id="IPR006091">
    <property type="entry name" value="Acyl-CoA_Oxase/DH_mid-dom"/>
</dbReference>
<dbReference type="InterPro" id="IPR052161">
    <property type="entry name" value="Mycobact_Acyl-CoA_DH"/>
</dbReference>
<sequence length="417" mass="45660">MDFDYPAQATDYRTKVRAFLDANLPKDWKGIGALNHADAAEWTEQWRKKLSAEGLLAITWPKEYGGQGLSHVEALVLAEEFARAGVPEGAPNDAFGIGMLGNTMIAIGTEEQKRHFLPRVLSGEDRWCQGYSEPAAGSDLGNLGCRAVLDGDEWVINGQKIWTSAGHLANYIFVLARTAPDEVKHRGITFMLVDMRQPGIEVRPIKMMSGDSEFNEVFFTDVRCPKENVLGEVNGGWMVAMALLGNERGAGAVVSSISFRGELDKLTQLAKEKGMTHDPHIRQRLTKAHTKVEIMRFLGYRVLTSFMKGHQPGPDASIGKLWWSEYHKEVTELAVDILGADALVPVGQTPHTAFTTDSPGSPNDSANWVGVFLNARAGTIYAGTSQVQRNIVGEQVLGLPKEPRSDAGPWKNIPGHG</sequence>
<dbReference type="GO" id="GO:0016627">
    <property type="term" value="F:oxidoreductase activity, acting on the CH-CH group of donors"/>
    <property type="evidence" value="ECO:0007669"/>
    <property type="project" value="InterPro"/>
</dbReference>
<organism evidence="10">
    <name type="scientific">freshwater metagenome</name>
    <dbReference type="NCBI Taxonomy" id="449393"/>
    <lineage>
        <taxon>unclassified sequences</taxon>
        <taxon>metagenomes</taxon>
        <taxon>ecological metagenomes</taxon>
    </lineage>
</organism>
<evidence type="ECO:0000313" key="11">
    <source>
        <dbReference type="EMBL" id="CAB4645102.1"/>
    </source>
</evidence>
<evidence type="ECO:0000259" key="8">
    <source>
        <dbReference type="Pfam" id="PF02771"/>
    </source>
</evidence>
<keyword evidence="4" id="KW-0274">FAD</keyword>
<evidence type="ECO:0000313" key="10">
    <source>
        <dbReference type="EMBL" id="CAB4562542.1"/>
    </source>
</evidence>
<dbReference type="PANTHER" id="PTHR43292:SF3">
    <property type="entry name" value="ACYL-COA DEHYDROGENASE FADE29"/>
    <property type="match status" value="1"/>
</dbReference>
<protein>
    <submittedName>
        <fullName evidence="10">Unannotated protein</fullName>
    </submittedName>
</protein>
<comment type="cofactor">
    <cofactor evidence="1">
        <name>FAD</name>
        <dbReference type="ChEBI" id="CHEBI:57692"/>
    </cofactor>
</comment>
<accession>A0A6J6DES8</accession>
<dbReference type="EMBL" id="CAEZTC010000054">
    <property type="protein sequence ID" value="CAB4557320.1"/>
    <property type="molecule type" value="Genomic_DNA"/>
</dbReference>
<dbReference type="SUPFAM" id="SSF47203">
    <property type="entry name" value="Acyl-CoA dehydrogenase C-terminal domain-like"/>
    <property type="match status" value="1"/>
</dbReference>
<keyword evidence="5" id="KW-0560">Oxidoreductase</keyword>
<evidence type="ECO:0000259" key="7">
    <source>
        <dbReference type="Pfam" id="PF02770"/>
    </source>
</evidence>
<keyword evidence="3" id="KW-0285">Flavoprotein</keyword>
<evidence type="ECO:0000256" key="4">
    <source>
        <dbReference type="ARBA" id="ARBA00022827"/>
    </source>
</evidence>
<dbReference type="InterPro" id="IPR013786">
    <property type="entry name" value="AcylCoA_DH/ox_N"/>
</dbReference>
<feature type="domain" description="Acyl-CoA dehydrogenase/oxidase N-terminal" evidence="8">
    <location>
        <begin position="11"/>
        <end position="124"/>
    </location>
</feature>
<comment type="similarity">
    <text evidence="2">Belongs to the acyl-CoA dehydrogenase family.</text>
</comment>
<feature type="domain" description="Acyl-CoA dehydrogenase/oxidase C-terminal" evidence="6">
    <location>
        <begin position="234"/>
        <end position="397"/>
    </location>
</feature>
<dbReference type="PANTHER" id="PTHR43292">
    <property type="entry name" value="ACYL-COA DEHYDROGENASE"/>
    <property type="match status" value="1"/>
</dbReference>
<dbReference type="Pfam" id="PF02771">
    <property type="entry name" value="Acyl-CoA_dh_N"/>
    <property type="match status" value="1"/>
</dbReference>